<evidence type="ECO:0000256" key="1">
    <source>
        <dbReference type="ARBA" id="ARBA00004123"/>
    </source>
</evidence>
<feature type="compositionally biased region" description="Acidic residues" evidence="3">
    <location>
        <begin position="562"/>
        <end position="571"/>
    </location>
</feature>
<keyword evidence="6" id="KW-1185">Reference proteome</keyword>
<dbReference type="AlphaFoldDB" id="A0A8H7W9R3"/>
<dbReference type="InterPro" id="IPR050613">
    <property type="entry name" value="Sec_Metabolite_Reg"/>
</dbReference>
<accession>A0A8H7W9R3</accession>
<feature type="region of interest" description="Disordered" evidence="3">
    <location>
        <begin position="546"/>
        <end position="571"/>
    </location>
</feature>
<sequence length="696" mass="77712">MRASPRIEDNHGHATMPSQAATQHRSLGSSSVPSSRVEENLQVNANATVALRNAPLQMMDDDEQMGSDGTLMLDKGGRSKYLGPTAGSEWLKDSEMQEGPDSSENTRAPSPEIPQTSTSFQPGLLSTITSPNTFPFSAGMPKMSTRQLLSHLPPKDEAWTLAEAYYRYCAWHHDVAPKSRFVKTFDRVYMLADGRHPSTRVNAQEIALVYIIIAQGTMYNIEMPAFDTSADTWLHLAELALVKGDFLANNMIPGVQTLMGMHRDGTRWNLPEDVVEERRKVFWECNAADVFQAHCFSRPSAVNPEHCDTAFPSEPLNLHGDKSYFILRFELSQISSEILTMAMRIRKPPYSEVTELDLKLAAFERRLPFSIRCRAALMAMPSRYPQAEAAIEASPEPSRSSMTISFQQTNLALNVAETIINLHRPYFAKALYEQIDDRMKSAYASSFLAVIERCAIILAIVTDIHARFPAVSIRQWNFWYHVYNSALCLGTLVLRDARNAMASFAVGQIDVAIALFTSLTQHGANTPRYRRNLQWLQKLRAKASDKISEASAAPRLSPQCDENSEEREDADDVELLGWRTRLIERVGQDRPTRSTIRLPATPTGSLTSNAPGSVTDQNTIGNNNHVEGTDPSRPYASLPFTAPDPIDDILRDFWDPLIMQDIFAAPPDQFNSHGMNGSAWWEDSLAAHDTSQMGNQ</sequence>
<gene>
    <name evidence="5" type="ORF">IFR04_010284</name>
</gene>
<dbReference type="PANTHER" id="PTHR31001">
    <property type="entry name" value="UNCHARACTERIZED TRANSCRIPTIONAL REGULATORY PROTEIN"/>
    <property type="match status" value="1"/>
</dbReference>
<dbReference type="GO" id="GO:0003677">
    <property type="term" value="F:DNA binding"/>
    <property type="evidence" value="ECO:0007669"/>
    <property type="project" value="InterPro"/>
</dbReference>
<evidence type="ECO:0000256" key="2">
    <source>
        <dbReference type="ARBA" id="ARBA00023242"/>
    </source>
</evidence>
<dbReference type="GO" id="GO:0005634">
    <property type="term" value="C:nucleus"/>
    <property type="evidence" value="ECO:0007669"/>
    <property type="project" value="UniProtKB-SubCell"/>
</dbReference>
<dbReference type="PANTHER" id="PTHR31001:SF56">
    <property type="entry name" value="ZN(2)-C6 FUNGAL-TYPE DOMAIN-CONTAINING PROTEIN"/>
    <property type="match status" value="1"/>
</dbReference>
<evidence type="ECO:0000259" key="4">
    <source>
        <dbReference type="Pfam" id="PF04082"/>
    </source>
</evidence>
<feature type="region of interest" description="Disordered" evidence="3">
    <location>
        <begin position="1"/>
        <end position="124"/>
    </location>
</feature>
<dbReference type="OrthoDB" id="424974at2759"/>
<dbReference type="Pfam" id="PF04082">
    <property type="entry name" value="Fungal_trans"/>
    <property type="match status" value="1"/>
</dbReference>
<dbReference type="Proteomes" id="UP000664132">
    <property type="component" value="Unassembled WGS sequence"/>
</dbReference>
<dbReference type="GO" id="GO:0008270">
    <property type="term" value="F:zinc ion binding"/>
    <property type="evidence" value="ECO:0007669"/>
    <property type="project" value="InterPro"/>
</dbReference>
<feature type="region of interest" description="Disordered" evidence="3">
    <location>
        <begin position="594"/>
        <end position="637"/>
    </location>
</feature>
<dbReference type="InterPro" id="IPR007219">
    <property type="entry name" value="XnlR_reg_dom"/>
</dbReference>
<dbReference type="EMBL" id="JAFJYH010000181">
    <property type="protein sequence ID" value="KAG4416579.1"/>
    <property type="molecule type" value="Genomic_DNA"/>
</dbReference>
<evidence type="ECO:0000313" key="5">
    <source>
        <dbReference type="EMBL" id="KAG4416579.1"/>
    </source>
</evidence>
<feature type="compositionally biased region" description="Low complexity" evidence="3">
    <location>
        <begin position="26"/>
        <end position="35"/>
    </location>
</feature>
<keyword evidence="2" id="KW-0539">Nucleus</keyword>
<feature type="compositionally biased region" description="Basic and acidic residues" evidence="3">
    <location>
        <begin position="1"/>
        <end position="12"/>
    </location>
</feature>
<feature type="compositionally biased region" description="Polar residues" evidence="3">
    <location>
        <begin position="100"/>
        <end position="124"/>
    </location>
</feature>
<dbReference type="CDD" id="cd12148">
    <property type="entry name" value="fungal_TF_MHR"/>
    <property type="match status" value="1"/>
</dbReference>
<organism evidence="5 6">
    <name type="scientific">Cadophora malorum</name>
    <dbReference type="NCBI Taxonomy" id="108018"/>
    <lineage>
        <taxon>Eukaryota</taxon>
        <taxon>Fungi</taxon>
        <taxon>Dikarya</taxon>
        <taxon>Ascomycota</taxon>
        <taxon>Pezizomycotina</taxon>
        <taxon>Leotiomycetes</taxon>
        <taxon>Helotiales</taxon>
        <taxon>Ploettnerulaceae</taxon>
        <taxon>Cadophora</taxon>
    </lineage>
</organism>
<comment type="subcellular location">
    <subcellularLocation>
        <location evidence="1">Nucleus</location>
    </subcellularLocation>
</comment>
<feature type="compositionally biased region" description="Polar residues" evidence="3">
    <location>
        <begin position="16"/>
        <end position="25"/>
    </location>
</feature>
<protein>
    <recommendedName>
        <fullName evidence="4">Xylanolytic transcriptional activator regulatory domain-containing protein</fullName>
    </recommendedName>
</protein>
<dbReference type="GO" id="GO:0006351">
    <property type="term" value="P:DNA-templated transcription"/>
    <property type="evidence" value="ECO:0007669"/>
    <property type="project" value="InterPro"/>
</dbReference>
<evidence type="ECO:0000256" key="3">
    <source>
        <dbReference type="SAM" id="MobiDB-lite"/>
    </source>
</evidence>
<evidence type="ECO:0000313" key="6">
    <source>
        <dbReference type="Proteomes" id="UP000664132"/>
    </source>
</evidence>
<feature type="compositionally biased region" description="Polar residues" evidence="3">
    <location>
        <begin position="602"/>
        <end position="626"/>
    </location>
</feature>
<reference evidence="5" key="1">
    <citation type="submission" date="2021-02" db="EMBL/GenBank/DDBJ databases">
        <title>Genome sequence Cadophora malorum strain M34.</title>
        <authorList>
            <person name="Stefanovic E."/>
            <person name="Vu D."/>
            <person name="Scully C."/>
            <person name="Dijksterhuis J."/>
            <person name="Roader J."/>
            <person name="Houbraken J."/>
        </authorList>
    </citation>
    <scope>NUCLEOTIDE SEQUENCE</scope>
    <source>
        <strain evidence="5">M34</strain>
    </source>
</reference>
<proteinExistence type="predicted"/>
<name>A0A8H7W9R3_9HELO</name>
<feature type="domain" description="Xylanolytic transcriptional activator regulatory" evidence="4">
    <location>
        <begin position="259"/>
        <end position="315"/>
    </location>
</feature>
<comment type="caution">
    <text evidence="5">The sequence shown here is derived from an EMBL/GenBank/DDBJ whole genome shotgun (WGS) entry which is preliminary data.</text>
</comment>